<evidence type="ECO:0000256" key="1">
    <source>
        <dbReference type="SAM" id="Coils"/>
    </source>
</evidence>
<comment type="caution">
    <text evidence="2">The sequence shown here is derived from an EMBL/GenBank/DDBJ whole genome shotgun (WGS) entry which is preliminary data.</text>
</comment>
<feature type="coiled-coil region" evidence="1">
    <location>
        <begin position="2"/>
        <end position="32"/>
    </location>
</feature>
<evidence type="ECO:0000313" key="2">
    <source>
        <dbReference type="EMBL" id="GAG72031.1"/>
    </source>
</evidence>
<dbReference type="AlphaFoldDB" id="X1BJ07"/>
<feature type="non-terminal residue" evidence="2">
    <location>
        <position position="1"/>
    </location>
</feature>
<keyword evidence="1" id="KW-0175">Coiled coil</keyword>
<name>X1BJ07_9ZZZZ</name>
<dbReference type="EMBL" id="BART01006963">
    <property type="protein sequence ID" value="GAG72031.1"/>
    <property type="molecule type" value="Genomic_DNA"/>
</dbReference>
<protein>
    <submittedName>
        <fullName evidence="2">Uncharacterized protein</fullName>
    </submittedName>
</protein>
<proteinExistence type="predicted"/>
<sequence length="62" mass="6988">IIGKLKQESEKKQALIKNLRKQINMLKNLSKDIDDISLCKEGCFCMTKTIKGKCGKCGIQKC</sequence>
<gene>
    <name evidence="2" type="ORF">S01H4_15893</name>
</gene>
<accession>X1BJ07</accession>
<reference evidence="2" key="1">
    <citation type="journal article" date="2014" name="Front. Microbiol.">
        <title>High frequency of phylogenetically diverse reductive dehalogenase-homologous genes in deep subseafloor sedimentary metagenomes.</title>
        <authorList>
            <person name="Kawai M."/>
            <person name="Futagami T."/>
            <person name="Toyoda A."/>
            <person name="Takaki Y."/>
            <person name="Nishi S."/>
            <person name="Hori S."/>
            <person name="Arai W."/>
            <person name="Tsubouchi T."/>
            <person name="Morono Y."/>
            <person name="Uchiyama I."/>
            <person name="Ito T."/>
            <person name="Fujiyama A."/>
            <person name="Inagaki F."/>
            <person name="Takami H."/>
        </authorList>
    </citation>
    <scope>NUCLEOTIDE SEQUENCE</scope>
    <source>
        <strain evidence="2">Expedition CK06-06</strain>
    </source>
</reference>
<organism evidence="2">
    <name type="scientific">marine sediment metagenome</name>
    <dbReference type="NCBI Taxonomy" id="412755"/>
    <lineage>
        <taxon>unclassified sequences</taxon>
        <taxon>metagenomes</taxon>
        <taxon>ecological metagenomes</taxon>
    </lineage>
</organism>